<feature type="domain" description="PDZ" evidence="7">
    <location>
        <begin position="23"/>
        <end position="76"/>
    </location>
</feature>
<comment type="catalytic activity">
    <reaction evidence="1">
        <text>ATP + protein L-histidine = ADP + protein N-phospho-L-histidine.</text>
        <dbReference type="EC" id="2.7.13.3"/>
    </reaction>
</comment>
<feature type="transmembrane region" description="Helical" evidence="6">
    <location>
        <begin position="146"/>
        <end position="162"/>
    </location>
</feature>
<dbReference type="Gene3D" id="3.30.565.10">
    <property type="entry name" value="Histidine kinase-like ATPase, C-terminal domain"/>
    <property type="match status" value="1"/>
</dbReference>
<feature type="transmembrane region" description="Helical" evidence="6">
    <location>
        <begin position="267"/>
        <end position="286"/>
    </location>
</feature>
<dbReference type="RefSeq" id="WP_175063070.1">
    <property type="nucleotide sequence ID" value="NZ_LR793270.1"/>
</dbReference>
<evidence type="ECO:0000256" key="2">
    <source>
        <dbReference type="ARBA" id="ARBA00012438"/>
    </source>
</evidence>
<reference evidence="8" key="1">
    <citation type="submission" date="2016-08" db="EMBL/GenBank/DDBJ databases">
        <authorList>
            <person name="Seilhamer J.J."/>
        </authorList>
    </citation>
    <scope>NUCLEOTIDE SEQUENCE</scope>
    <source>
        <strain evidence="8">T93</strain>
    </source>
</reference>
<evidence type="ECO:0000256" key="5">
    <source>
        <dbReference type="ARBA" id="ARBA00023012"/>
    </source>
</evidence>
<feature type="transmembrane region" description="Helical" evidence="6">
    <location>
        <begin position="238"/>
        <end position="255"/>
    </location>
</feature>
<keyword evidence="3" id="KW-0808">Transferase</keyword>
<dbReference type="EMBL" id="LT622837">
    <property type="protein sequence ID" value="SCW20996.1"/>
    <property type="molecule type" value="Genomic_DNA"/>
</dbReference>
<dbReference type="SUPFAM" id="SSF50156">
    <property type="entry name" value="PDZ domain-like"/>
    <property type="match status" value="1"/>
</dbReference>
<feature type="transmembrane region" description="Helical" evidence="6">
    <location>
        <begin position="168"/>
        <end position="188"/>
    </location>
</feature>
<dbReference type="GO" id="GO:0000160">
    <property type="term" value="P:phosphorelay signal transduction system"/>
    <property type="evidence" value="ECO:0007669"/>
    <property type="project" value="UniProtKB-KW"/>
</dbReference>
<dbReference type="PANTHER" id="PTHR24421">
    <property type="entry name" value="NITRATE/NITRITE SENSOR PROTEIN NARX-RELATED"/>
    <property type="match status" value="1"/>
</dbReference>
<evidence type="ECO:0000256" key="4">
    <source>
        <dbReference type="ARBA" id="ARBA00022777"/>
    </source>
</evidence>
<dbReference type="InterPro" id="IPR050482">
    <property type="entry name" value="Sensor_HK_TwoCompSys"/>
</dbReference>
<dbReference type="InterPro" id="IPR001478">
    <property type="entry name" value="PDZ"/>
</dbReference>
<feature type="transmembrane region" description="Helical" evidence="6">
    <location>
        <begin position="353"/>
        <end position="371"/>
    </location>
</feature>
<keyword evidence="6" id="KW-0472">Membrane</keyword>
<name>A0A1R3TFW8_STRSL</name>
<protein>
    <recommendedName>
        <fullName evidence="2">histidine kinase</fullName>
        <ecNumber evidence="2">2.7.13.3</ecNumber>
    </recommendedName>
</protein>
<evidence type="ECO:0000313" key="8">
    <source>
        <dbReference type="EMBL" id="SCW20996.1"/>
    </source>
</evidence>
<organism evidence="8">
    <name type="scientific">Streptococcus salivarius</name>
    <dbReference type="NCBI Taxonomy" id="1304"/>
    <lineage>
        <taxon>Bacteria</taxon>
        <taxon>Bacillati</taxon>
        <taxon>Bacillota</taxon>
        <taxon>Bacilli</taxon>
        <taxon>Lactobacillales</taxon>
        <taxon>Streptococcaceae</taxon>
        <taxon>Streptococcus</taxon>
    </lineage>
</organism>
<evidence type="ECO:0000256" key="1">
    <source>
        <dbReference type="ARBA" id="ARBA00000085"/>
    </source>
</evidence>
<keyword evidence="4 8" id="KW-0418">Kinase</keyword>
<accession>A0A1R3TFW8</accession>
<keyword evidence="6" id="KW-0812">Transmembrane</keyword>
<dbReference type="Pfam" id="PF00595">
    <property type="entry name" value="PDZ"/>
    <property type="match status" value="1"/>
</dbReference>
<keyword evidence="5" id="KW-0902">Two-component regulatory system</keyword>
<sequence>MKPSNKSKNIFLKSLIVLFILLYVYFASFTSRNSYIGISSDYKDKTWIIKKIHRGGVAASSNLSVGDQILEINNKDSKTNYLLNKMLIVEQATSITTLHKNKVNNILLNKRLRFDFLIFSILSFSLLLLLLVYFRSHEISRTSRRYFIFLFLTSLFLSSIVPSSMGNIIARFILILYITIFPLFIDIFGRASTLDKGIVHFSTTSKLLGSYSLVTLVLFLYSCYFDVPIYVTRYLSRYIFYISLLFLILLLFSGFYRSLRGKSFDKLTIFVSVILGVLPLFIGYIFPFSYEVPIIFTIPLLIFPILTILNSLITNRLVNIRFQLPNFILYLLISLIVTIDFLCLFFLTNCLPYWFIIIYIFLFIYSLLPVLKDLLIINSKKEYQLLDNNSIFSVVEAEREEISIYLHDTLIQDMIYYKRQIDGLEFISQNKAQEMLDDVIFELRELCSNIYPLMIKELGLQNAILDIIDKFQKKESVIITMDANVDKFYFENNVANFILRSIREVINNSIIHGNAKNIKLQIYSSGNMVTIEVIDDGYFGMANEVSSSHFGLDVVAEKLFLLGGELIITKNPTTVKMLIPNRRKEKNSYD</sequence>
<dbReference type="SUPFAM" id="SSF55874">
    <property type="entry name" value="ATPase domain of HSP90 chaperone/DNA topoisomerase II/histidine kinase"/>
    <property type="match status" value="1"/>
</dbReference>
<dbReference type="EC" id="2.7.13.3" evidence="2"/>
<proteinExistence type="predicted"/>
<evidence type="ECO:0000256" key="3">
    <source>
        <dbReference type="ARBA" id="ARBA00022679"/>
    </source>
</evidence>
<dbReference type="InterPro" id="IPR036890">
    <property type="entry name" value="HATPase_C_sf"/>
</dbReference>
<evidence type="ECO:0000256" key="6">
    <source>
        <dbReference type="SAM" id="Phobius"/>
    </source>
</evidence>
<dbReference type="Gene3D" id="2.30.42.10">
    <property type="match status" value="1"/>
</dbReference>
<keyword evidence="6" id="KW-1133">Transmembrane helix</keyword>
<feature type="transmembrane region" description="Helical" evidence="6">
    <location>
        <begin position="327"/>
        <end position="347"/>
    </location>
</feature>
<feature type="transmembrane region" description="Helical" evidence="6">
    <location>
        <begin position="208"/>
        <end position="232"/>
    </location>
</feature>
<dbReference type="GO" id="GO:0004673">
    <property type="term" value="F:protein histidine kinase activity"/>
    <property type="evidence" value="ECO:0007669"/>
    <property type="project" value="UniProtKB-EC"/>
</dbReference>
<reference evidence="8" key="2">
    <citation type="submission" date="2017-02" db="EMBL/GenBank/DDBJ databases">
        <title>Diversity of integrative and conjugative elements of Streptococcus salivarius and their intra- and interspecies transfer.</title>
        <authorList>
            <person name="Dahmane N."/>
            <person name="Libante V."/>
            <person name="Charron-Bourgoin F."/>
            <person name="Guedon E."/>
            <person name="Guedon G."/>
            <person name="Leblond-Bourget N."/>
            <person name="Payot S."/>
        </authorList>
    </citation>
    <scope>NUCLEOTIDE SEQUENCE</scope>
    <source>
        <strain evidence="8">T93</strain>
    </source>
</reference>
<feature type="transmembrane region" description="Helical" evidence="6">
    <location>
        <begin position="116"/>
        <end position="134"/>
    </location>
</feature>
<dbReference type="PROSITE" id="PS50106">
    <property type="entry name" value="PDZ"/>
    <property type="match status" value="1"/>
</dbReference>
<feature type="transmembrane region" description="Helical" evidence="6">
    <location>
        <begin position="292"/>
        <end position="315"/>
    </location>
</feature>
<dbReference type="AlphaFoldDB" id="A0A1R3TFW8"/>
<evidence type="ECO:0000259" key="7">
    <source>
        <dbReference type="PROSITE" id="PS50106"/>
    </source>
</evidence>
<dbReference type="PANTHER" id="PTHR24421:SF10">
    <property type="entry name" value="NITRATE_NITRITE SENSOR PROTEIN NARQ"/>
    <property type="match status" value="1"/>
</dbReference>
<feature type="transmembrane region" description="Helical" evidence="6">
    <location>
        <begin position="12"/>
        <end position="30"/>
    </location>
</feature>
<dbReference type="InterPro" id="IPR036034">
    <property type="entry name" value="PDZ_sf"/>
</dbReference>